<dbReference type="GO" id="GO:0016787">
    <property type="term" value="F:hydrolase activity"/>
    <property type="evidence" value="ECO:0007669"/>
    <property type="project" value="UniProtKB-KW"/>
</dbReference>
<accession>R9PAU1</accession>
<dbReference type="Proteomes" id="UP000014071">
    <property type="component" value="Unassembled WGS sequence"/>
</dbReference>
<dbReference type="HOGENOM" id="CLU_1441636_0_0_1"/>
<evidence type="ECO:0000256" key="1">
    <source>
        <dbReference type="SAM" id="MobiDB-lite"/>
    </source>
</evidence>
<feature type="region of interest" description="Disordered" evidence="1">
    <location>
        <begin position="163"/>
        <end position="188"/>
    </location>
</feature>
<keyword evidence="3" id="KW-1185">Reference proteome</keyword>
<dbReference type="GeneID" id="24108071"/>
<proteinExistence type="predicted"/>
<name>R9PAU1_PSEHS</name>
<feature type="region of interest" description="Disordered" evidence="1">
    <location>
        <begin position="62"/>
        <end position="82"/>
    </location>
</feature>
<keyword evidence="2" id="KW-0378">Hydrolase</keyword>
<dbReference type="RefSeq" id="XP_012188792.1">
    <property type="nucleotide sequence ID" value="XM_012333402.1"/>
</dbReference>
<gene>
    <name evidence="2" type="ORF">PHSY_002780</name>
</gene>
<evidence type="ECO:0000313" key="2">
    <source>
        <dbReference type="EMBL" id="GAC95205.1"/>
    </source>
</evidence>
<dbReference type="AlphaFoldDB" id="R9PAU1"/>
<reference evidence="3" key="1">
    <citation type="journal article" date="2013" name="Genome Announc.">
        <title>Draft genome sequence of the basidiomycetous yeast-like fungus Pseudozyma hubeiensis SY62, which produces an abundant amount of the biosurfactant mannosylerythritol lipids.</title>
        <authorList>
            <person name="Konishi M."/>
            <person name="Hatada Y."/>
            <person name="Horiuchi J."/>
        </authorList>
    </citation>
    <scope>NUCLEOTIDE SEQUENCE [LARGE SCALE GENOMIC DNA]</scope>
    <source>
        <strain evidence="3">SY62</strain>
    </source>
</reference>
<sequence>MGKLSDVHLLTLASEDRVERMSTCTNQIGRDGGEVLVQYWDAKRSQSCSEVLAERCRLPLMPGQSRMDDDDRSESRARQALKRQEPNLSLGCKLELRKQRRCEVRVNSCGSSVTGSDCTHPFVLDHQIRWIAYFNAAQGRRQRAAQVCRTGVNFVGKVSGLHVGKGLDGGKRPPMAVEESKPYTGETP</sequence>
<evidence type="ECO:0000313" key="3">
    <source>
        <dbReference type="Proteomes" id="UP000014071"/>
    </source>
</evidence>
<organism evidence="2 3">
    <name type="scientific">Pseudozyma hubeiensis (strain SY62)</name>
    <name type="common">Yeast</name>
    <dbReference type="NCBI Taxonomy" id="1305764"/>
    <lineage>
        <taxon>Eukaryota</taxon>
        <taxon>Fungi</taxon>
        <taxon>Dikarya</taxon>
        <taxon>Basidiomycota</taxon>
        <taxon>Ustilaginomycotina</taxon>
        <taxon>Ustilaginomycetes</taxon>
        <taxon>Ustilaginales</taxon>
        <taxon>Ustilaginaceae</taxon>
        <taxon>Pseudozyma</taxon>
    </lineage>
</organism>
<dbReference type="EMBL" id="DF238791">
    <property type="protein sequence ID" value="GAC95205.1"/>
    <property type="molecule type" value="Genomic_DNA"/>
</dbReference>
<feature type="compositionally biased region" description="Basic and acidic residues" evidence="1">
    <location>
        <begin position="66"/>
        <end position="82"/>
    </location>
</feature>
<protein>
    <submittedName>
        <fullName evidence="2">Ubiquitin carboxyl-terminal hydrolase</fullName>
    </submittedName>
</protein>